<dbReference type="Gene3D" id="3.40.630.30">
    <property type="match status" value="1"/>
</dbReference>
<dbReference type="Proteomes" id="UP001049518">
    <property type="component" value="Chromosome"/>
</dbReference>
<proteinExistence type="predicted"/>
<dbReference type="RefSeq" id="WP_231329576.1">
    <property type="nucleotide sequence ID" value="NZ_CP059572.1"/>
</dbReference>
<dbReference type="InterPro" id="IPR036412">
    <property type="entry name" value="HAD-like_sf"/>
</dbReference>
<evidence type="ECO:0000259" key="2">
    <source>
        <dbReference type="PROSITE" id="PS51186"/>
    </source>
</evidence>
<dbReference type="Gene3D" id="3.40.50.1110">
    <property type="entry name" value="SGNH hydrolase"/>
    <property type="match status" value="1"/>
</dbReference>
<dbReference type="InterPro" id="IPR016181">
    <property type="entry name" value="Acyl_CoA_acyltransferase"/>
</dbReference>
<reference evidence="3" key="1">
    <citation type="submission" date="2020-07" db="EMBL/GenBank/DDBJ databases">
        <authorList>
            <person name="Tarantini F.S."/>
            <person name="Hong K.W."/>
            <person name="Chan K.G."/>
        </authorList>
    </citation>
    <scope>NUCLEOTIDE SEQUENCE</scope>
    <source>
        <strain evidence="3">32-07</strain>
    </source>
</reference>
<dbReference type="NCBIfam" id="TIGR01681">
    <property type="entry name" value="HAD-SF-IIIC"/>
    <property type="match status" value="1"/>
</dbReference>
<keyword evidence="4" id="KW-1185">Reference proteome</keyword>
<dbReference type="EMBL" id="CP059572">
    <property type="protein sequence ID" value="QXJ23893.1"/>
    <property type="molecule type" value="Genomic_DNA"/>
</dbReference>
<dbReference type="InterPro" id="IPR000182">
    <property type="entry name" value="GNAT_dom"/>
</dbReference>
<feature type="domain" description="N-acetyltransferase" evidence="2">
    <location>
        <begin position="459"/>
        <end position="622"/>
    </location>
</feature>
<dbReference type="NCBIfam" id="TIGR01686">
    <property type="entry name" value="FkbH"/>
    <property type="match status" value="1"/>
</dbReference>
<dbReference type="SUPFAM" id="SSF56784">
    <property type="entry name" value="HAD-like"/>
    <property type="match status" value="1"/>
</dbReference>
<dbReference type="InterPro" id="IPR010033">
    <property type="entry name" value="HAD_SF_ppase_IIIC"/>
</dbReference>
<feature type="region of interest" description="Disordered" evidence="1">
    <location>
        <begin position="592"/>
        <end position="613"/>
    </location>
</feature>
<sequence length="642" mass="69219">MGAVPTGIGQISAWLRSGRLAERYPEVPGLLTGLDAGELAHAGRLLSRLDPDEVARSHPGVPSVTVAITGHGTLAPLVPALTAELARHGLLLRPAAGDFDGYVFELSDPGSALYAADPDLALCVLDPAVVFDEVAAPWRPEDVERVLAGKLRLIEGLAGRFTGTARGTLVLNTLPLPSQFTAQLTDHRSRARLGAAWREAGAALLRLSEAHESLVTIDLDALVAEGIPVTDPRMDLYARMHLSAELLGRYAREIGHLARHLTGRTKKCLVVDLDGTLWGGVLGDDGPEGIEVGDGRRGEAFSAFQRTVKQIGSQGVLLAAVSKNDPEPVRQVLREHPGMVLREDDFVRVVANWRPKHDNLAELARGLNIGVDSLVFADDSDFERGLVRRELPGVAVIDLDGEPALHAGRLLADGWFDSRDLTAEDRARPARYREDLARRDFLDTFDSLEGYLAELDVRVRLEPVTEAQVPRVSQLTLRTNQFNLTTRRLQPADVRALAADPDASVLAVHSADRFGDNGLVGAVFLRRDGSVLRIDNFLLSCRVFSRGIEQACLAAVLRHAAATDATAVLAGYRPTAKNGKVRDFYPRQGFRRVGGDGVDDHDETGDGGNGDGGAAEFRHDLRSIAAAPAHLRLIDGLGGETR</sequence>
<name>A0ABX8QZ02_9ACTN</name>
<evidence type="ECO:0000313" key="4">
    <source>
        <dbReference type="Proteomes" id="UP001049518"/>
    </source>
</evidence>
<dbReference type="InterPro" id="IPR010037">
    <property type="entry name" value="FkbH_domain"/>
</dbReference>
<protein>
    <submittedName>
        <fullName evidence="3">HAD-IIIC family phosphatase</fullName>
    </submittedName>
</protein>
<dbReference type="Gene3D" id="3.40.50.1000">
    <property type="entry name" value="HAD superfamily/HAD-like"/>
    <property type="match status" value="1"/>
</dbReference>
<dbReference type="InterPro" id="IPR023214">
    <property type="entry name" value="HAD_sf"/>
</dbReference>
<evidence type="ECO:0000313" key="3">
    <source>
        <dbReference type="EMBL" id="QXJ23893.1"/>
    </source>
</evidence>
<gene>
    <name evidence="3" type="ORF">AGRA3207_005115</name>
</gene>
<evidence type="ECO:0000256" key="1">
    <source>
        <dbReference type="SAM" id="MobiDB-lite"/>
    </source>
</evidence>
<dbReference type="InterPro" id="IPR036514">
    <property type="entry name" value="SGNH_hydro_sf"/>
</dbReference>
<dbReference type="SUPFAM" id="SSF55729">
    <property type="entry name" value="Acyl-CoA N-acyltransferases (Nat)"/>
    <property type="match status" value="1"/>
</dbReference>
<dbReference type="PROSITE" id="PS51186">
    <property type="entry name" value="GNAT"/>
    <property type="match status" value="1"/>
</dbReference>
<accession>A0ABX8QZ02</accession>
<organism evidence="3 4">
    <name type="scientific">Actinomadura graeca</name>
    <dbReference type="NCBI Taxonomy" id="2750812"/>
    <lineage>
        <taxon>Bacteria</taxon>
        <taxon>Bacillati</taxon>
        <taxon>Actinomycetota</taxon>
        <taxon>Actinomycetes</taxon>
        <taxon>Streptosporangiales</taxon>
        <taxon>Thermomonosporaceae</taxon>
        <taxon>Actinomadura</taxon>
    </lineage>
</organism>